<evidence type="ECO:0000256" key="7">
    <source>
        <dbReference type="ARBA" id="ARBA00023002"/>
    </source>
</evidence>
<dbReference type="Pfam" id="PF00487">
    <property type="entry name" value="FA_desaturase"/>
    <property type="match status" value="1"/>
</dbReference>
<comment type="domain">
    <text evidence="11">The histidine box domains are involved in binding the catalytic metal ions.</text>
</comment>
<organism evidence="14">
    <name type="scientific">Tanacetum cinerariifolium</name>
    <name type="common">Dalmatian daisy</name>
    <name type="synonym">Chrysanthemum cinerariifolium</name>
    <dbReference type="NCBI Taxonomy" id="118510"/>
    <lineage>
        <taxon>Eukaryota</taxon>
        <taxon>Viridiplantae</taxon>
        <taxon>Streptophyta</taxon>
        <taxon>Embryophyta</taxon>
        <taxon>Tracheophyta</taxon>
        <taxon>Spermatophyta</taxon>
        <taxon>Magnoliopsida</taxon>
        <taxon>eudicotyledons</taxon>
        <taxon>Gunneridae</taxon>
        <taxon>Pentapetalae</taxon>
        <taxon>asterids</taxon>
        <taxon>campanulids</taxon>
        <taxon>Asterales</taxon>
        <taxon>Asteraceae</taxon>
        <taxon>Asteroideae</taxon>
        <taxon>Anthemideae</taxon>
        <taxon>Anthemidinae</taxon>
        <taxon>Tanacetum</taxon>
    </lineage>
</organism>
<evidence type="ECO:0000256" key="11">
    <source>
        <dbReference type="RuleBase" id="RU000581"/>
    </source>
</evidence>
<keyword evidence="9" id="KW-0443">Lipid metabolism</keyword>
<feature type="transmembrane region" description="Helical" evidence="12">
    <location>
        <begin position="64"/>
        <end position="84"/>
    </location>
</feature>
<comment type="caution">
    <text evidence="14">The sequence shown here is derived from an EMBL/GenBank/DDBJ whole genome shotgun (WGS) entry which is preliminary data.</text>
</comment>
<evidence type="ECO:0000256" key="1">
    <source>
        <dbReference type="ARBA" id="ARBA00004141"/>
    </source>
</evidence>
<dbReference type="PANTHER" id="PTHR11351:SF87">
    <property type="entry name" value="LIPID DESATURASE ADS3.2, CHLOROPLASTIC-RELATED"/>
    <property type="match status" value="1"/>
</dbReference>
<keyword evidence="5" id="KW-0276">Fatty acid metabolism</keyword>
<keyword evidence="6 12" id="KW-1133">Transmembrane helix</keyword>
<gene>
    <name evidence="14" type="ORF">Tci_203796</name>
</gene>
<evidence type="ECO:0000256" key="8">
    <source>
        <dbReference type="ARBA" id="ARBA00023004"/>
    </source>
</evidence>
<evidence type="ECO:0000256" key="6">
    <source>
        <dbReference type="ARBA" id="ARBA00022989"/>
    </source>
</evidence>
<evidence type="ECO:0000256" key="12">
    <source>
        <dbReference type="SAM" id="Phobius"/>
    </source>
</evidence>
<keyword evidence="10 12" id="KW-0472">Membrane</keyword>
<evidence type="ECO:0000259" key="13">
    <source>
        <dbReference type="Pfam" id="PF00487"/>
    </source>
</evidence>
<comment type="similarity">
    <text evidence="3 11">Belongs to the fatty acid desaturase type 1 family.</text>
</comment>
<comment type="pathway">
    <text evidence="2">Lipid metabolism.</text>
</comment>
<evidence type="ECO:0000313" key="14">
    <source>
        <dbReference type="EMBL" id="GEW31820.1"/>
    </source>
</evidence>
<dbReference type="PANTHER" id="PTHR11351">
    <property type="entry name" value="ACYL-COA DESATURASE"/>
    <property type="match status" value="1"/>
</dbReference>
<dbReference type="GO" id="GO:0016717">
    <property type="term" value="F:oxidoreductase activity, acting on paired donors, with oxidation of a pair of donors resulting in the reduction of molecular oxygen to two molecules of water"/>
    <property type="evidence" value="ECO:0007669"/>
    <property type="project" value="InterPro"/>
</dbReference>
<keyword evidence="4 11" id="KW-0812">Transmembrane</keyword>
<evidence type="ECO:0000256" key="4">
    <source>
        <dbReference type="ARBA" id="ARBA00022692"/>
    </source>
</evidence>
<comment type="subcellular location">
    <subcellularLocation>
        <location evidence="1">Membrane</location>
        <topology evidence="1">Multi-pass membrane protein</topology>
    </subcellularLocation>
</comment>
<dbReference type="AlphaFoldDB" id="A0A699GSY6"/>
<proteinExistence type="inferred from homology"/>
<accession>A0A699GSY6</accession>
<dbReference type="InterPro" id="IPR005804">
    <property type="entry name" value="FA_desaturase_dom"/>
</dbReference>
<protein>
    <submittedName>
        <fullName evidence="14">Palmitoyl-monogalactosyldiacylglycerol delta-7 desaturase, chloroplastic-like</fullName>
    </submittedName>
</protein>
<evidence type="ECO:0000256" key="3">
    <source>
        <dbReference type="ARBA" id="ARBA00009295"/>
    </source>
</evidence>
<feature type="domain" description="Fatty acid desaturase" evidence="13">
    <location>
        <begin position="65"/>
        <end position="277"/>
    </location>
</feature>
<dbReference type="EMBL" id="BKCJ010053505">
    <property type="protein sequence ID" value="GEW31820.1"/>
    <property type="molecule type" value="Genomic_DNA"/>
</dbReference>
<reference evidence="14" key="1">
    <citation type="journal article" date="2019" name="Sci. Rep.">
        <title>Draft genome of Tanacetum cinerariifolium, the natural source of mosquito coil.</title>
        <authorList>
            <person name="Yamashiro T."/>
            <person name="Shiraishi A."/>
            <person name="Satake H."/>
            <person name="Nakayama K."/>
        </authorList>
    </citation>
    <scope>NUCLEOTIDE SEQUENCE</scope>
</reference>
<feature type="transmembrane region" description="Helical" evidence="12">
    <location>
        <begin position="183"/>
        <end position="206"/>
    </location>
</feature>
<keyword evidence="8" id="KW-0408">Iron</keyword>
<evidence type="ECO:0000256" key="10">
    <source>
        <dbReference type="ARBA" id="ARBA00023136"/>
    </source>
</evidence>
<name>A0A699GSY6_TANCI</name>
<dbReference type="CDD" id="cd03505">
    <property type="entry name" value="Delta9-FADS-like"/>
    <property type="match status" value="1"/>
</dbReference>
<comment type="cofactor">
    <cofactor evidence="11">
        <name>Fe(2+)</name>
        <dbReference type="ChEBI" id="CHEBI:29033"/>
    </cofactor>
</comment>
<feature type="transmembrane region" description="Helical" evidence="12">
    <location>
        <begin position="35"/>
        <end position="58"/>
    </location>
</feature>
<dbReference type="GO" id="GO:0042761">
    <property type="term" value="P:very long-chain fatty acid biosynthetic process"/>
    <property type="evidence" value="ECO:0007669"/>
    <property type="project" value="TreeGrafter"/>
</dbReference>
<evidence type="ECO:0000256" key="2">
    <source>
        <dbReference type="ARBA" id="ARBA00005189"/>
    </source>
</evidence>
<evidence type="ECO:0000256" key="9">
    <source>
        <dbReference type="ARBA" id="ARBA00023098"/>
    </source>
</evidence>
<keyword evidence="11" id="KW-0275">Fatty acid biosynthesis</keyword>
<evidence type="ECO:0000256" key="5">
    <source>
        <dbReference type="ARBA" id="ARBA00022832"/>
    </source>
</evidence>
<keyword evidence="7 11" id="KW-0560">Oxidoreductase</keyword>
<dbReference type="InterPro" id="IPR015876">
    <property type="entry name" value="Acyl-CoA_DS"/>
</dbReference>
<sequence>MVTVSNGVKELEYGKIYLSNVVITRKRNLFWGRKWMTIDVKMSVGILAIHILALFAPFTFTWGAFWAAFVTYVFCGLFGVTLTYHRILAHRSLKVPKWLEYIFAYLGVLSFQRDPIFWVSIHRFHHQYVDSEKDPHSPIFGFWFSHMGWLFDTGYIIEKCQDRNNVEDLKSQKFYRFIRRTYVWHKFVFAVLVYALGGFTYFVWTVGVATTWGYHVTFLVNSACHIWGNQMWKTNDLSKNNWWVAMVTFGEGWHNNHHAFEYSARHGLEWWQVDFCWYTIKFLEALGLATNVKLPAKEHKMKKLNSIVSIYKYK</sequence>
<keyword evidence="11" id="KW-0444">Lipid biosynthesis</keyword>
<dbReference type="PRINTS" id="PR00075">
    <property type="entry name" value="FACDDSATRASE"/>
</dbReference>
<dbReference type="GO" id="GO:0005789">
    <property type="term" value="C:endoplasmic reticulum membrane"/>
    <property type="evidence" value="ECO:0007669"/>
    <property type="project" value="TreeGrafter"/>
</dbReference>